<keyword evidence="2" id="KW-0732">Signal</keyword>
<dbReference type="NCBIfam" id="NF045959">
    <property type="entry name" value="LppA_rel_LP"/>
    <property type="match status" value="1"/>
</dbReference>
<accession>A0A7U3ZS51</accession>
<dbReference type="Proteomes" id="UP000008907">
    <property type="component" value="Chromosome"/>
</dbReference>
<reference evidence="3 4" key="1">
    <citation type="journal article" date="2011" name="J. Bacteriol.">
        <title>Genome Sequence of Mycoplasma putrefaciens Type Strain KS1.</title>
        <authorList>
            <person name="Calcutt M.J."/>
            <person name="Foecking M.F."/>
        </authorList>
    </citation>
    <scope>NUCLEOTIDE SEQUENCE [LARGE SCALE GENOMIC DNA]</scope>
    <source>
        <strain evidence="4">ATCC 15718 / NCTC 10155 / C30 KS-1 / KS-1</strain>
    </source>
</reference>
<protein>
    <submittedName>
        <fullName evidence="3">Lipoprotein LppA</fullName>
    </submittedName>
</protein>
<dbReference type="EMBL" id="CP003021">
    <property type="protein sequence ID" value="AEM68498.1"/>
    <property type="molecule type" value="Genomic_DNA"/>
</dbReference>
<evidence type="ECO:0000256" key="2">
    <source>
        <dbReference type="SAM" id="SignalP"/>
    </source>
</evidence>
<organism evidence="3 4">
    <name type="scientific">Mycoplasma putrefaciens (strain ATCC 15718 / NCTC 10155 / C30 KS-1 / KS-1)</name>
    <dbReference type="NCBI Taxonomy" id="743965"/>
    <lineage>
        <taxon>Bacteria</taxon>
        <taxon>Bacillati</taxon>
        <taxon>Mycoplasmatota</taxon>
        <taxon>Mollicutes</taxon>
        <taxon>Mycoplasmataceae</taxon>
        <taxon>Mycoplasma</taxon>
    </lineage>
</organism>
<evidence type="ECO:0000256" key="1">
    <source>
        <dbReference type="SAM" id="MobiDB-lite"/>
    </source>
</evidence>
<dbReference type="KEGG" id="mpf:MPUT_0094"/>
<feature type="compositionally biased region" description="Low complexity" evidence="1">
    <location>
        <begin position="34"/>
        <end position="47"/>
    </location>
</feature>
<dbReference type="NCBIfam" id="TIGR03490">
    <property type="entry name" value="Mycoplas_LppA"/>
    <property type="match status" value="1"/>
</dbReference>
<dbReference type="RefSeq" id="WP_014034854.1">
    <property type="nucleotide sequence ID" value="NC_015946.1"/>
</dbReference>
<dbReference type="AlphaFoldDB" id="A0A7U3ZS51"/>
<keyword evidence="3" id="KW-0449">Lipoprotein</keyword>
<evidence type="ECO:0000313" key="4">
    <source>
        <dbReference type="Proteomes" id="UP000008907"/>
    </source>
</evidence>
<feature type="chain" id="PRO_5031305085" evidence="2">
    <location>
        <begin position="24"/>
        <end position="478"/>
    </location>
</feature>
<name>A0A7U3ZS51_MYCPK</name>
<dbReference type="InterPro" id="IPR019992">
    <property type="entry name" value="Mycoides_lipoprot_LppA/p72"/>
</dbReference>
<proteinExistence type="predicted"/>
<feature type="region of interest" description="Disordered" evidence="1">
    <location>
        <begin position="29"/>
        <end position="62"/>
    </location>
</feature>
<feature type="signal peptide" evidence="2">
    <location>
        <begin position="1"/>
        <end position="23"/>
    </location>
</feature>
<sequence>MKKVNKFLAALPVIFITSLSAISCTNKSNKIDIDNNNNNNNNGVNKPDNNHKKPDSQNNPVEDFKDLDSLKTEIDFQHYNFYKEKDPITAWSSLKNDTETISKSIFEGNIELKNKYRLEVDSNINPSFDQENGVINNVSIKFIKTISSNSQSVTKKFTFKGFKGKENNFVNNKNDYLIQKELDENLKGIFPSMMAYMLLYFENVNEYEKLQASGNVINFEELKNVNHNLFKDKFGGFSVGTKELLFDYKDGLEKLYKNKITQASFDDINGILKLSVDIQNSDNSSREPSIVKEFTFKGFRKANFKNPEQNVISVFLTQSDFREIIENTNIEKIIKNIVEKSNNTDNNISVENNSHFNEFLTKQIKREVLKKLKVTIIDNEHSIYNSTQTLAIQNQKNGNKRSILGLNGNMSLYPFNTQITSDSIKEIYLNYEKENKKLKIEFNLEIPFYSTPLSDLRSHAVSLEKKILLKITSQYTLN</sequence>
<evidence type="ECO:0000313" key="3">
    <source>
        <dbReference type="EMBL" id="AEM68498.1"/>
    </source>
</evidence>
<dbReference type="PROSITE" id="PS51257">
    <property type="entry name" value="PROKAR_LIPOPROTEIN"/>
    <property type="match status" value="1"/>
</dbReference>
<gene>
    <name evidence="3" type="primary">lppA</name>
    <name evidence="3" type="ordered locus">MPUT_0094</name>
</gene>